<comment type="caution">
    <text evidence="1">The sequence shown here is derived from an EMBL/GenBank/DDBJ whole genome shotgun (WGS) entry which is preliminary data.</text>
</comment>
<dbReference type="Proteomes" id="UP000264217">
    <property type="component" value="Unassembled WGS sequence"/>
</dbReference>
<dbReference type="AlphaFoldDB" id="A0A372NZE4"/>
<name>A0A372NZE4_9SPHI</name>
<keyword evidence="2" id="KW-1185">Reference proteome</keyword>
<protein>
    <submittedName>
        <fullName evidence="1">Uncharacterized protein</fullName>
    </submittedName>
</protein>
<sequence>MKTISICLVLVISCFVAFGQKAKKTRKAPRTIVLNWEPVAYPDLQKNIDQLRYDSVKVFSFGCEKLLNPQPKGFLYKTRQDGEGIRFGEPIVDSTQHWLPTLADAGHVLSSKDTEKILTTVKKYLHDQYKGNPLGCFDPHMGIVFFKNGIANAHMDVCLGCSKMYFEIFNEQKVMYRFNLELLGKNTENLFRSLKSGYQLIDCK</sequence>
<dbReference type="RefSeq" id="WP_117390833.1">
    <property type="nucleotide sequence ID" value="NZ_QWDC01000001.1"/>
</dbReference>
<dbReference type="EMBL" id="QWDC01000001">
    <property type="protein sequence ID" value="RFZ95271.1"/>
    <property type="molecule type" value="Genomic_DNA"/>
</dbReference>
<evidence type="ECO:0000313" key="1">
    <source>
        <dbReference type="EMBL" id="RFZ95271.1"/>
    </source>
</evidence>
<accession>A0A372NZE4</accession>
<reference evidence="1 2" key="1">
    <citation type="submission" date="2018-08" db="EMBL/GenBank/DDBJ databases">
        <title>Mucilaginibacter sp. MYSH2.</title>
        <authorList>
            <person name="Seo T."/>
        </authorList>
    </citation>
    <scope>NUCLEOTIDE SEQUENCE [LARGE SCALE GENOMIC DNA]</scope>
    <source>
        <strain evidence="1 2">MYSH2</strain>
    </source>
</reference>
<dbReference type="OrthoDB" id="1492644at2"/>
<evidence type="ECO:0000313" key="2">
    <source>
        <dbReference type="Proteomes" id="UP000264217"/>
    </source>
</evidence>
<gene>
    <name evidence="1" type="ORF">D0C36_07010</name>
</gene>
<organism evidence="1 2">
    <name type="scientific">Mucilaginibacter conchicola</name>
    <dbReference type="NCBI Taxonomy" id="2303333"/>
    <lineage>
        <taxon>Bacteria</taxon>
        <taxon>Pseudomonadati</taxon>
        <taxon>Bacteroidota</taxon>
        <taxon>Sphingobacteriia</taxon>
        <taxon>Sphingobacteriales</taxon>
        <taxon>Sphingobacteriaceae</taxon>
        <taxon>Mucilaginibacter</taxon>
    </lineage>
</organism>
<proteinExistence type="predicted"/>